<feature type="chain" id="PRO_5011490680" description="DUF4440 domain-containing protein" evidence="1">
    <location>
        <begin position="23"/>
        <end position="146"/>
    </location>
</feature>
<evidence type="ECO:0000256" key="1">
    <source>
        <dbReference type="SAM" id="SignalP"/>
    </source>
</evidence>
<dbReference type="STRING" id="152573.SAMN04488051_1044"/>
<sequence>MKSLFFTVTLLISLLLVPSVSANDDRAEITALLHQFLAGASRNDAKIHQSFWAEDLVYTSSAGTRFGKDTLMQGVHRTGPIAEADIRLHYGAEDIQIRIYGDVAVLNFTLLGNSDAEQLRFYNSGTLQRNDTGWQVVSWHATRAAD</sequence>
<reference evidence="3 4" key="1">
    <citation type="submission" date="2016-10" db="EMBL/GenBank/DDBJ databases">
        <authorList>
            <person name="de Groot N.N."/>
        </authorList>
    </citation>
    <scope>NUCLEOTIDE SEQUENCE [LARGE SCALE GENOMIC DNA]</scope>
    <source>
        <strain evidence="3 4">CGMCC 1.3430</strain>
    </source>
</reference>
<dbReference type="AlphaFoldDB" id="A0A1H4C723"/>
<name>A0A1H4C723_ALKAM</name>
<proteinExistence type="predicted"/>
<dbReference type="Proteomes" id="UP000198773">
    <property type="component" value="Unassembled WGS sequence"/>
</dbReference>
<dbReference type="EMBL" id="FNRM01000004">
    <property type="protein sequence ID" value="SEA56130.1"/>
    <property type="molecule type" value="Genomic_DNA"/>
</dbReference>
<dbReference type="SUPFAM" id="SSF54427">
    <property type="entry name" value="NTF2-like"/>
    <property type="match status" value="1"/>
</dbReference>
<dbReference type="Pfam" id="PF14534">
    <property type="entry name" value="DUF4440"/>
    <property type="match status" value="1"/>
</dbReference>
<accession>A0A1H4C723</accession>
<organism evidence="3 4">
    <name type="scientific">Alkalimonas amylolytica</name>
    <dbReference type="NCBI Taxonomy" id="152573"/>
    <lineage>
        <taxon>Bacteria</taxon>
        <taxon>Pseudomonadati</taxon>
        <taxon>Pseudomonadota</taxon>
        <taxon>Gammaproteobacteria</taxon>
        <taxon>Alkalimonas</taxon>
    </lineage>
</organism>
<gene>
    <name evidence="3" type="ORF">SAMN04488051_1044</name>
</gene>
<keyword evidence="1" id="KW-0732">Signal</keyword>
<evidence type="ECO:0000313" key="3">
    <source>
        <dbReference type="EMBL" id="SEA56130.1"/>
    </source>
</evidence>
<feature type="domain" description="DUF4440" evidence="2">
    <location>
        <begin position="29"/>
        <end position="136"/>
    </location>
</feature>
<keyword evidence="4" id="KW-1185">Reference proteome</keyword>
<feature type="signal peptide" evidence="1">
    <location>
        <begin position="1"/>
        <end position="22"/>
    </location>
</feature>
<evidence type="ECO:0000313" key="4">
    <source>
        <dbReference type="Proteomes" id="UP000198773"/>
    </source>
</evidence>
<dbReference type="InterPro" id="IPR027843">
    <property type="entry name" value="DUF4440"/>
</dbReference>
<protein>
    <recommendedName>
        <fullName evidence="2">DUF4440 domain-containing protein</fullName>
    </recommendedName>
</protein>
<dbReference type="InterPro" id="IPR032710">
    <property type="entry name" value="NTF2-like_dom_sf"/>
</dbReference>
<dbReference type="Gene3D" id="3.10.450.50">
    <property type="match status" value="1"/>
</dbReference>
<evidence type="ECO:0000259" key="2">
    <source>
        <dbReference type="Pfam" id="PF14534"/>
    </source>
</evidence>
<dbReference type="OrthoDB" id="5768302at2"/>
<dbReference type="RefSeq" id="WP_091342070.1">
    <property type="nucleotide sequence ID" value="NZ_FNRM01000004.1"/>
</dbReference>